<accession>A0ACC1SFW8</accession>
<sequence length="253" mass="26950">MIFSKTFIAFAALAASGSANAGPCRASTRDSSSAPLSSSTMAFSTEASTSTTDDLSATATATISTTESSTLTDSLPTTVSTAELSTTETTSSTTSICVEPTNYVENPSFEDGSEPWRFSSSASITPADNGDGNYVVLTLTDANDWQYVEQDVRGLTVGLEYKLTYDWWTPYSSIPSSCYFRARAAGTTYDQSDRIDGAYDFMVEAQAFTFKPASSTQTIRFGIYCTTEASLQVTLDVAKILPVEPVCSGNPVN</sequence>
<proteinExistence type="predicted"/>
<comment type="caution">
    <text evidence="1">The sequence shown here is derived from an EMBL/GenBank/DDBJ whole genome shotgun (WGS) entry which is preliminary data.</text>
</comment>
<evidence type="ECO:0000313" key="2">
    <source>
        <dbReference type="Proteomes" id="UP001148629"/>
    </source>
</evidence>
<name>A0ACC1SFW8_9HYPO</name>
<dbReference type="Proteomes" id="UP001148629">
    <property type="component" value="Unassembled WGS sequence"/>
</dbReference>
<gene>
    <name evidence="1" type="ORF">NM208_g5709</name>
</gene>
<dbReference type="EMBL" id="JANRMS010000491">
    <property type="protein sequence ID" value="KAJ3538897.1"/>
    <property type="molecule type" value="Genomic_DNA"/>
</dbReference>
<protein>
    <submittedName>
        <fullName evidence="1">Uncharacterized protein</fullName>
    </submittedName>
</protein>
<organism evidence="1 2">
    <name type="scientific">Fusarium decemcellulare</name>
    <dbReference type="NCBI Taxonomy" id="57161"/>
    <lineage>
        <taxon>Eukaryota</taxon>
        <taxon>Fungi</taxon>
        <taxon>Dikarya</taxon>
        <taxon>Ascomycota</taxon>
        <taxon>Pezizomycotina</taxon>
        <taxon>Sordariomycetes</taxon>
        <taxon>Hypocreomycetidae</taxon>
        <taxon>Hypocreales</taxon>
        <taxon>Nectriaceae</taxon>
        <taxon>Fusarium</taxon>
        <taxon>Fusarium decemcellulare species complex</taxon>
    </lineage>
</organism>
<keyword evidence="2" id="KW-1185">Reference proteome</keyword>
<reference evidence="1" key="1">
    <citation type="submission" date="2022-08" db="EMBL/GenBank/DDBJ databases">
        <title>Genome Sequence of Fusarium decemcellulare.</title>
        <authorList>
            <person name="Buettner E."/>
        </authorList>
    </citation>
    <scope>NUCLEOTIDE SEQUENCE</scope>
    <source>
        <strain evidence="1">Babe19</strain>
    </source>
</reference>
<evidence type="ECO:0000313" key="1">
    <source>
        <dbReference type="EMBL" id="KAJ3538897.1"/>
    </source>
</evidence>